<dbReference type="EMBL" id="CP041730">
    <property type="protein sequence ID" value="QDQ29005.1"/>
    <property type="molecule type" value="Genomic_DNA"/>
</dbReference>
<keyword evidence="3" id="KW-1185">Reference proteome</keyword>
<dbReference type="KEGG" id="cari:FNU76_23125"/>
<gene>
    <name evidence="2" type="ORF">FNU76_23125</name>
</gene>
<evidence type="ECO:0000259" key="1">
    <source>
        <dbReference type="Pfam" id="PF14065"/>
    </source>
</evidence>
<protein>
    <submittedName>
        <fullName evidence="2">DUF4255 domain-containing protein</fullName>
    </submittedName>
</protein>
<dbReference type="OrthoDB" id="527247at2"/>
<name>A0A516SLH9_9NEIS</name>
<sequence>MSGPLAIAAVTVALKDLLNNGLINHDLAAIGSYTVSASPPDRIASGSDEPNQLNLFLYQVSPNLGWRNAGLPGRDSLGGRVGYPPLALDLHYLLSAHGSQDMNAEILLGFAMQLLHENPVLTREQLRIALDAPSPVDGIAVPGVFGSLSAVDLADQVEMVKISPLYLNPDELSKLWTAMQARYRLSMAYTVSVVLIQATGAAHAPLPVLKRGQDDRGPAAIATPYPALSMARSALADALPAVRLGDGIVILGSHLQASPDVAAVLENIQAGQALILPVSAGPREGSLLVQLPSLAERPQAIHEWASGILSLSLRVSQASLPIFRSNTVPIALAPIVALAAPASPAVCNPGDIVQLDCVPRLQARQLPACSLLFGSRTLVPTLLDTPLDPLAPTAVSFEVPNVPAGEYLLRLRVDGIDSLPVTVDPQSGRLDFDSALKVTVP</sequence>
<reference evidence="3" key="1">
    <citation type="submission" date="2019-07" db="EMBL/GenBank/DDBJ databases">
        <title>Chitinimonas sp. nov., isolated from Ny-Alesund, arctica soil.</title>
        <authorList>
            <person name="Xu Q."/>
            <person name="Peng F."/>
        </authorList>
    </citation>
    <scope>NUCLEOTIDE SEQUENCE [LARGE SCALE GENOMIC DNA]</scope>
    <source>
        <strain evidence="3">R3-44</strain>
    </source>
</reference>
<accession>A0A516SLH9</accession>
<dbReference type="Proteomes" id="UP000317550">
    <property type="component" value="Chromosome"/>
</dbReference>
<evidence type="ECO:0000313" key="2">
    <source>
        <dbReference type="EMBL" id="QDQ29005.1"/>
    </source>
</evidence>
<dbReference type="AlphaFoldDB" id="A0A516SLH9"/>
<dbReference type="RefSeq" id="WP_144280387.1">
    <property type="nucleotide sequence ID" value="NZ_CP041730.1"/>
</dbReference>
<proteinExistence type="predicted"/>
<dbReference type="InterPro" id="IPR025351">
    <property type="entry name" value="Pvc16_N"/>
</dbReference>
<dbReference type="Pfam" id="PF14065">
    <property type="entry name" value="Pvc16_N"/>
    <property type="match status" value="1"/>
</dbReference>
<feature type="domain" description="Pvc16 N-terminal" evidence="1">
    <location>
        <begin position="9"/>
        <end position="209"/>
    </location>
</feature>
<evidence type="ECO:0000313" key="3">
    <source>
        <dbReference type="Proteomes" id="UP000317550"/>
    </source>
</evidence>
<organism evidence="2 3">
    <name type="scientific">Chitinimonas arctica</name>
    <dbReference type="NCBI Taxonomy" id="2594795"/>
    <lineage>
        <taxon>Bacteria</taxon>
        <taxon>Pseudomonadati</taxon>
        <taxon>Pseudomonadota</taxon>
        <taxon>Betaproteobacteria</taxon>
        <taxon>Neisseriales</taxon>
        <taxon>Chitinibacteraceae</taxon>
        <taxon>Chitinimonas</taxon>
    </lineage>
</organism>